<evidence type="ECO:0000256" key="3">
    <source>
        <dbReference type="ARBA" id="ARBA00023052"/>
    </source>
</evidence>
<evidence type="ECO:0000259" key="4">
    <source>
        <dbReference type="Pfam" id="PF00456"/>
    </source>
</evidence>
<evidence type="ECO:0000256" key="1">
    <source>
        <dbReference type="ARBA" id="ARBA00001964"/>
    </source>
</evidence>
<protein>
    <recommendedName>
        <fullName evidence="4">Transketolase N-terminal domain-containing protein</fullName>
    </recommendedName>
</protein>
<dbReference type="CDD" id="cd02012">
    <property type="entry name" value="TPP_TK"/>
    <property type="match status" value="1"/>
</dbReference>
<dbReference type="PATRIC" id="fig|999408.3.peg.2494"/>
<dbReference type="Proteomes" id="UP000013085">
    <property type="component" value="Unassembled WGS sequence"/>
</dbReference>
<reference evidence="5 6" key="1">
    <citation type="submission" date="2013-01" db="EMBL/GenBank/DDBJ databases">
        <title>The Genome Sequence of Clostridium clostridioforme 90A8.</title>
        <authorList>
            <consortium name="The Broad Institute Genome Sequencing Platform"/>
            <person name="Earl A."/>
            <person name="Ward D."/>
            <person name="Feldgarden M."/>
            <person name="Gevers D."/>
            <person name="Courvalin P."/>
            <person name="Lambert T."/>
            <person name="Walker B."/>
            <person name="Young S.K."/>
            <person name="Zeng Q."/>
            <person name="Gargeya S."/>
            <person name="Fitzgerald M."/>
            <person name="Haas B."/>
            <person name="Abouelleil A."/>
            <person name="Alvarado L."/>
            <person name="Arachchi H.M."/>
            <person name="Berlin A.M."/>
            <person name="Chapman S.B."/>
            <person name="Dewar J."/>
            <person name="Goldberg J."/>
            <person name="Griggs A."/>
            <person name="Gujja S."/>
            <person name="Hansen M."/>
            <person name="Howarth C."/>
            <person name="Imamovic A."/>
            <person name="Larimer J."/>
            <person name="McCowan C."/>
            <person name="Murphy C."/>
            <person name="Neiman D."/>
            <person name="Pearson M."/>
            <person name="Priest M."/>
            <person name="Roberts A."/>
            <person name="Saif S."/>
            <person name="Shea T."/>
            <person name="Sisk P."/>
            <person name="Sykes S."/>
            <person name="Wortman J."/>
            <person name="Nusbaum C."/>
            <person name="Birren B."/>
        </authorList>
    </citation>
    <scope>NUCLEOTIDE SEQUENCE [LARGE SCALE GENOMIC DNA]</scope>
    <source>
        <strain evidence="5 6">90A8</strain>
    </source>
</reference>
<comment type="caution">
    <text evidence="5">The sequence shown here is derived from an EMBL/GenBank/DDBJ whole genome shotgun (WGS) entry which is preliminary data.</text>
</comment>
<dbReference type="HOGENOM" id="CLU_009227_4_1_9"/>
<dbReference type="Pfam" id="PF00456">
    <property type="entry name" value="Transketolase_N"/>
    <property type="match status" value="1"/>
</dbReference>
<dbReference type="EMBL" id="AGYR01000024">
    <property type="protein sequence ID" value="ENZ15175.1"/>
    <property type="molecule type" value="Genomic_DNA"/>
</dbReference>
<evidence type="ECO:0000313" key="5">
    <source>
        <dbReference type="EMBL" id="ENZ15175.1"/>
    </source>
</evidence>
<organism evidence="5 6">
    <name type="scientific">[Clostridium] clostridioforme 90A8</name>
    <dbReference type="NCBI Taxonomy" id="999408"/>
    <lineage>
        <taxon>Bacteria</taxon>
        <taxon>Bacillati</taxon>
        <taxon>Bacillota</taxon>
        <taxon>Clostridia</taxon>
        <taxon>Lachnospirales</taxon>
        <taxon>Lachnospiraceae</taxon>
        <taxon>Enterocloster</taxon>
    </lineage>
</organism>
<dbReference type="PANTHER" id="PTHR47514:SF1">
    <property type="entry name" value="TRANSKETOLASE N-TERMINAL SECTION-RELATED"/>
    <property type="match status" value="1"/>
</dbReference>
<evidence type="ECO:0000313" key="6">
    <source>
        <dbReference type="Proteomes" id="UP000013085"/>
    </source>
</evidence>
<sequence length="278" mass="30920">MREEIRDLYKKSYELRLDAVKMVYHAKTGHAAPSLSMADLITAMYFHILKLDPADPGLKDRDRFVLSKGHACPIYYAALAKRGFFPEKDLMEYRKLNSSLQGHPDMRKCPGVDMTTGSLGNGLAASLGMALIGKKNRSSHYVYVICGDGELQEGIAWESAMYAGNAHLDHLIWIVDCNGLQSGGRVADIQDLGNLEMKFKSFGWDTQTIDGHNMEEILDAVTTAKAAKGTPSVIMAKTVKGKGVSYMEDQYLWHMKAPNDEEYKIAVEELAEEAGKYE</sequence>
<comment type="similarity">
    <text evidence="2">Belongs to the transketolase family.</text>
</comment>
<dbReference type="RefSeq" id="WP_002595747.1">
    <property type="nucleotide sequence ID" value="NZ_KB851020.1"/>
</dbReference>
<accession>A0A0E2HB94</accession>
<gene>
    <name evidence="5" type="ORF">HMPREF1090_02321</name>
</gene>
<evidence type="ECO:0000256" key="2">
    <source>
        <dbReference type="ARBA" id="ARBA00007131"/>
    </source>
</evidence>
<proteinExistence type="inferred from homology"/>
<name>A0A0E2HB94_9FIRM</name>
<keyword evidence="3" id="KW-0786">Thiamine pyrophosphate</keyword>
<dbReference type="Gene3D" id="3.40.50.970">
    <property type="match status" value="1"/>
</dbReference>
<dbReference type="PANTHER" id="PTHR47514">
    <property type="entry name" value="TRANSKETOLASE N-TERMINAL SECTION-RELATED"/>
    <property type="match status" value="1"/>
</dbReference>
<dbReference type="AlphaFoldDB" id="A0A0E2HB94"/>
<feature type="domain" description="Transketolase N-terminal" evidence="4">
    <location>
        <begin position="15"/>
        <end position="262"/>
    </location>
</feature>
<dbReference type="InterPro" id="IPR029061">
    <property type="entry name" value="THDP-binding"/>
</dbReference>
<dbReference type="InterPro" id="IPR005474">
    <property type="entry name" value="Transketolase_N"/>
</dbReference>
<comment type="cofactor">
    <cofactor evidence="1">
        <name>thiamine diphosphate</name>
        <dbReference type="ChEBI" id="CHEBI:58937"/>
    </cofactor>
</comment>
<dbReference type="SUPFAM" id="SSF52518">
    <property type="entry name" value="Thiamin diphosphate-binding fold (THDP-binding)"/>
    <property type="match status" value="1"/>
</dbReference>